<evidence type="ECO:0000256" key="1">
    <source>
        <dbReference type="ARBA" id="ARBA00010515"/>
    </source>
</evidence>
<dbReference type="Gene3D" id="3.40.50.1820">
    <property type="entry name" value="alpha/beta hydrolase"/>
    <property type="match status" value="1"/>
</dbReference>
<dbReference type="AlphaFoldDB" id="A0A834D3P3"/>
<sequence length="384" mass="42249">SSSSICQSNNCHIQIANLVRDYKLTSIYSTKDRIPFQLVKPRSDQSSTYSTMSGPTAPSNSIDVDPYQHLQLILNADGTVTHLAEIPNTPATPDPSSPMPVLSKDIPLNQSNNTWVRVFLPRQELDHSSSSPKLPLILYFHGGGFIRFGAASSVFHEFCATIAIQLHVIVVSVDYRLAPKHRLPAAYDDAMDALHWLKTTTEDEWLRNHADLSNTFIMGTSAGGNIAYHAGLRACVEADDLEPLVIRGLILHQPFFGGSQRTESELRGNDPVLPLSVSDLMWELSLPIVDRDHEYCNSTVEGGSQRLQKIKLLGWRVLVTGCDGDPLIDRQMELIAMMEEKGVVVESQFGKGGYHGEEILSDQPSKAKALCAVLKNFILSSLGG</sequence>
<proteinExistence type="inferred from homology"/>
<gene>
    <name evidence="3" type="ORF">F2P56_001084</name>
</gene>
<comment type="caution">
    <text evidence="3">The sequence shown here is derived from an EMBL/GenBank/DDBJ whole genome shotgun (WGS) entry which is preliminary data.</text>
</comment>
<feature type="domain" description="Alpha/beta hydrolase fold-3" evidence="2">
    <location>
        <begin position="137"/>
        <end position="356"/>
    </location>
</feature>
<dbReference type="GO" id="GO:0016787">
    <property type="term" value="F:hydrolase activity"/>
    <property type="evidence" value="ECO:0007669"/>
    <property type="project" value="InterPro"/>
</dbReference>
<dbReference type="EMBL" id="LIHL02000001">
    <property type="protein sequence ID" value="KAF5480324.1"/>
    <property type="molecule type" value="Genomic_DNA"/>
</dbReference>
<evidence type="ECO:0000259" key="2">
    <source>
        <dbReference type="Pfam" id="PF07859"/>
    </source>
</evidence>
<reference evidence="3" key="1">
    <citation type="submission" date="2015-10" db="EMBL/GenBank/DDBJ databases">
        <authorList>
            <person name="Martinez-Garcia P.J."/>
            <person name="Crepeau M.W."/>
            <person name="Puiu D."/>
            <person name="Gonzalez-Ibeas D."/>
            <person name="Whalen J."/>
            <person name="Stevens K."/>
            <person name="Paul R."/>
            <person name="Butterfield T."/>
            <person name="Britton M."/>
            <person name="Reagan R."/>
            <person name="Chakraborty S."/>
            <person name="Walawage S.L."/>
            <person name="Vasquez-Gross H.A."/>
            <person name="Cardeno C."/>
            <person name="Famula R."/>
            <person name="Pratt K."/>
            <person name="Kuruganti S."/>
            <person name="Aradhya M.K."/>
            <person name="Leslie C.A."/>
            <person name="Dandekar A.M."/>
            <person name="Salzberg S.L."/>
            <person name="Wegrzyn J.L."/>
            <person name="Langley C.H."/>
            <person name="Neale D.B."/>
        </authorList>
    </citation>
    <scope>NUCLEOTIDE SEQUENCE</scope>
    <source>
        <tissue evidence="3">Leaves</tissue>
    </source>
</reference>
<evidence type="ECO:0000313" key="3">
    <source>
        <dbReference type="EMBL" id="KAF5480324.1"/>
    </source>
</evidence>
<comment type="similarity">
    <text evidence="1">Belongs to the 'GDXG' lipolytic enzyme family.</text>
</comment>
<feature type="non-terminal residue" evidence="3">
    <location>
        <position position="1"/>
    </location>
</feature>
<dbReference type="InterPro" id="IPR029058">
    <property type="entry name" value="AB_hydrolase_fold"/>
</dbReference>
<dbReference type="InterPro" id="IPR013094">
    <property type="entry name" value="AB_hydrolase_3"/>
</dbReference>
<dbReference type="SUPFAM" id="SSF53474">
    <property type="entry name" value="alpha/beta-Hydrolases"/>
    <property type="match status" value="1"/>
</dbReference>
<name>A0A834D3P3_JUGRE</name>
<protein>
    <recommendedName>
        <fullName evidence="2">Alpha/beta hydrolase fold-3 domain-containing protein</fullName>
    </recommendedName>
</protein>
<reference evidence="3" key="2">
    <citation type="submission" date="2020-03" db="EMBL/GenBank/DDBJ databases">
        <title>Walnut 2.0.</title>
        <authorList>
            <person name="Marrano A."/>
            <person name="Britton M."/>
            <person name="Zimin A.V."/>
            <person name="Zaini P.A."/>
            <person name="Workman R."/>
            <person name="Puiu D."/>
            <person name="Bianco L."/>
            <person name="Allen B.J."/>
            <person name="Troggio M."/>
            <person name="Leslie C.A."/>
            <person name="Timp W."/>
            <person name="Dendekar A."/>
            <person name="Salzberg S.L."/>
            <person name="Neale D.B."/>
        </authorList>
    </citation>
    <scope>NUCLEOTIDE SEQUENCE</scope>
    <source>
        <tissue evidence="3">Leaves</tissue>
    </source>
</reference>
<dbReference type="PANTHER" id="PTHR23024">
    <property type="entry name" value="ARYLACETAMIDE DEACETYLASE"/>
    <property type="match status" value="1"/>
</dbReference>
<accession>A0A834D3P3</accession>
<dbReference type="PANTHER" id="PTHR23024:SF654">
    <property type="entry name" value="RECEPTOR GID1, PUTATIVE-RELATED"/>
    <property type="match status" value="1"/>
</dbReference>
<dbReference type="InterPro" id="IPR050466">
    <property type="entry name" value="Carboxylest/Gibb_receptor"/>
</dbReference>
<dbReference type="Pfam" id="PF07859">
    <property type="entry name" value="Abhydrolase_3"/>
    <property type="match status" value="1"/>
</dbReference>
<dbReference type="Gramene" id="Jr01_11610_p1">
    <property type="protein sequence ID" value="cds.Jr01_11610_p1"/>
    <property type="gene ID" value="Jr01_11610"/>
</dbReference>
<dbReference type="Proteomes" id="UP000619265">
    <property type="component" value="Unassembled WGS sequence"/>
</dbReference>
<evidence type="ECO:0000313" key="4">
    <source>
        <dbReference type="Proteomes" id="UP000619265"/>
    </source>
</evidence>
<organism evidence="3 4">
    <name type="scientific">Juglans regia</name>
    <name type="common">English walnut</name>
    <dbReference type="NCBI Taxonomy" id="51240"/>
    <lineage>
        <taxon>Eukaryota</taxon>
        <taxon>Viridiplantae</taxon>
        <taxon>Streptophyta</taxon>
        <taxon>Embryophyta</taxon>
        <taxon>Tracheophyta</taxon>
        <taxon>Spermatophyta</taxon>
        <taxon>Magnoliopsida</taxon>
        <taxon>eudicotyledons</taxon>
        <taxon>Gunneridae</taxon>
        <taxon>Pentapetalae</taxon>
        <taxon>rosids</taxon>
        <taxon>fabids</taxon>
        <taxon>Fagales</taxon>
        <taxon>Juglandaceae</taxon>
        <taxon>Juglans</taxon>
    </lineage>
</organism>